<accession>A0A2Z4IJ78</accession>
<dbReference type="InterPro" id="IPR031977">
    <property type="entry name" value="DUF4783"/>
</dbReference>
<organism evidence="1 2">
    <name type="scientific">Echinicola strongylocentroti</name>
    <dbReference type="NCBI Taxonomy" id="1795355"/>
    <lineage>
        <taxon>Bacteria</taxon>
        <taxon>Pseudomonadati</taxon>
        <taxon>Bacteroidota</taxon>
        <taxon>Cytophagia</taxon>
        <taxon>Cytophagales</taxon>
        <taxon>Cyclobacteriaceae</taxon>
        <taxon>Echinicola</taxon>
    </lineage>
</organism>
<sequence length="119" mass="13206">MILCGSSAWAQRQDAEEIAISIKAGSSKDLAVYFDRNVELSINGNEGDYSKNQAELVIRDFFKKFPPSDFDIVHKGSSGSQIEYFIGTYDTTGTKFRILIKCKKEGGGSSIYSMDITKE</sequence>
<dbReference type="EMBL" id="CP030041">
    <property type="protein sequence ID" value="AWW30799.1"/>
    <property type="molecule type" value="Genomic_DNA"/>
</dbReference>
<dbReference type="Proteomes" id="UP000248688">
    <property type="component" value="Chromosome"/>
</dbReference>
<protein>
    <submittedName>
        <fullName evidence="1">DUF4783 domain-containing protein</fullName>
    </submittedName>
</protein>
<dbReference type="AlphaFoldDB" id="A0A2Z4IJ78"/>
<keyword evidence="2" id="KW-1185">Reference proteome</keyword>
<proteinExistence type="predicted"/>
<gene>
    <name evidence="1" type="ORF">DN752_12055</name>
</gene>
<evidence type="ECO:0000313" key="2">
    <source>
        <dbReference type="Proteomes" id="UP000248688"/>
    </source>
</evidence>
<dbReference type="Pfam" id="PF16022">
    <property type="entry name" value="DUF4783"/>
    <property type="match status" value="1"/>
</dbReference>
<dbReference type="KEGG" id="est:DN752_12055"/>
<dbReference type="Gene3D" id="3.10.450.50">
    <property type="match status" value="1"/>
</dbReference>
<name>A0A2Z4IJ78_9BACT</name>
<dbReference type="OrthoDB" id="1524766at2"/>
<reference evidence="1 2" key="1">
    <citation type="submission" date="2018-06" db="EMBL/GenBank/DDBJ databases">
        <title>Echinicola strongylocentroti sp. nov., isolated from a sea urchin Strongylocentrotus intermedius.</title>
        <authorList>
            <person name="Bae S.S."/>
        </authorList>
    </citation>
    <scope>NUCLEOTIDE SEQUENCE [LARGE SCALE GENOMIC DNA]</scope>
    <source>
        <strain evidence="1 2">MEBiC08714</strain>
    </source>
</reference>
<evidence type="ECO:0000313" key="1">
    <source>
        <dbReference type="EMBL" id="AWW30799.1"/>
    </source>
</evidence>